<proteinExistence type="predicted"/>
<sequence>MDIQQLTHHNNGNKPRQAQVAHWLMGPQVPPEVEVAVGVAVAVGMAVLKGSPLTQTCVYTVRRQSDPHPLMTLTRLTVPSILASLGQVERLWHNELRPARTTGQEARPGQTFGL</sequence>
<evidence type="ECO:0000313" key="1">
    <source>
        <dbReference type="EMBL" id="KAI8034943.1"/>
    </source>
</evidence>
<accession>A0A9P9YEA3</accession>
<reference evidence="1" key="1">
    <citation type="journal article" date="2023" name="Genome Biol. Evol.">
        <title>Long-read-based Genome Assembly of Drosophila gunungcola Reveals Fewer Chemosensory Genes in Flower-breeding Species.</title>
        <authorList>
            <person name="Negi A."/>
            <person name="Liao B.Y."/>
            <person name="Yeh S.D."/>
        </authorList>
    </citation>
    <scope>NUCLEOTIDE SEQUENCE</scope>
    <source>
        <strain evidence="1">Sukarami</strain>
    </source>
</reference>
<protein>
    <submittedName>
        <fullName evidence="1">Uncharacterized protein</fullName>
    </submittedName>
</protein>
<gene>
    <name evidence="1" type="ORF">M5D96_012290</name>
</gene>
<comment type="caution">
    <text evidence="1">The sequence shown here is derived from an EMBL/GenBank/DDBJ whole genome shotgun (WGS) entry which is preliminary data.</text>
</comment>
<name>A0A9P9YEA3_9MUSC</name>
<keyword evidence="2" id="KW-1185">Reference proteome</keyword>
<dbReference type="AlphaFoldDB" id="A0A9P9YEA3"/>
<organism evidence="1 2">
    <name type="scientific">Drosophila gunungcola</name>
    <name type="common">fruit fly</name>
    <dbReference type="NCBI Taxonomy" id="103775"/>
    <lineage>
        <taxon>Eukaryota</taxon>
        <taxon>Metazoa</taxon>
        <taxon>Ecdysozoa</taxon>
        <taxon>Arthropoda</taxon>
        <taxon>Hexapoda</taxon>
        <taxon>Insecta</taxon>
        <taxon>Pterygota</taxon>
        <taxon>Neoptera</taxon>
        <taxon>Endopterygota</taxon>
        <taxon>Diptera</taxon>
        <taxon>Brachycera</taxon>
        <taxon>Muscomorpha</taxon>
        <taxon>Ephydroidea</taxon>
        <taxon>Drosophilidae</taxon>
        <taxon>Drosophila</taxon>
        <taxon>Sophophora</taxon>
    </lineage>
</organism>
<evidence type="ECO:0000313" key="2">
    <source>
        <dbReference type="Proteomes" id="UP001059596"/>
    </source>
</evidence>
<dbReference type="EMBL" id="JAMKOV010000053">
    <property type="protein sequence ID" value="KAI8034943.1"/>
    <property type="molecule type" value="Genomic_DNA"/>
</dbReference>
<dbReference type="Proteomes" id="UP001059596">
    <property type="component" value="Unassembled WGS sequence"/>
</dbReference>